<organism evidence="1 2">
    <name type="scientific">Mycena pura</name>
    <dbReference type="NCBI Taxonomy" id="153505"/>
    <lineage>
        <taxon>Eukaryota</taxon>
        <taxon>Fungi</taxon>
        <taxon>Dikarya</taxon>
        <taxon>Basidiomycota</taxon>
        <taxon>Agaricomycotina</taxon>
        <taxon>Agaricomycetes</taxon>
        <taxon>Agaricomycetidae</taxon>
        <taxon>Agaricales</taxon>
        <taxon>Marasmiineae</taxon>
        <taxon>Mycenaceae</taxon>
        <taxon>Mycena</taxon>
    </lineage>
</organism>
<proteinExistence type="predicted"/>
<accession>A0AAD6YR75</accession>
<protein>
    <submittedName>
        <fullName evidence="1">Uncharacterized protein</fullName>
    </submittedName>
</protein>
<comment type="caution">
    <text evidence="1">The sequence shown here is derived from an EMBL/GenBank/DDBJ whole genome shotgun (WGS) entry which is preliminary data.</text>
</comment>
<keyword evidence="2" id="KW-1185">Reference proteome</keyword>
<evidence type="ECO:0000313" key="1">
    <source>
        <dbReference type="EMBL" id="KAJ7226986.1"/>
    </source>
</evidence>
<evidence type="ECO:0000313" key="2">
    <source>
        <dbReference type="Proteomes" id="UP001219525"/>
    </source>
</evidence>
<name>A0AAD6YR75_9AGAR</name>
<reference evidence="1" key="1">
    <citation type="submission" date="2023-03" db="EMBL/GenBank/DDBJ databases">
        <title>Massive genome expansion in bonnet fungi (Mycena s.s.) driven by repeated elements and novel gene families across ecological guilds.</title>
        <authorList>
            <consortium name="Lawrence Berkeley National Laboratory"/>
            <person name="Harder C.B."/>
            <person name="Miyauchi S."/>
            <person name="Viragh M."/>
            <person name="Kuo A."/>
            <person name="Thoen E."/>
            <person name="Andreopoulos B."/>
            <person name="Lu D."/>
            <person name="Skrede I."/>
            <person name="Drula E."/>
            <person name="Henrissat B."/>
            <person name="Morin E."/>
            <person name="Kohler A."/>
            <person name="Barry K."/>
            <person name="LaButti K."/>
            <person name="Morin E."/>
            <person name="Salamov A."/>
            <person name="Lipzen A."/>
            <person name="Mereny Z."/>
            <person name="Hegedus B."/>
            <person name="Baldrian P."/>
            <person name="Stursova M."/>
            <person name="Weitz H."/>
            <person name="Taylor A."/>
            <person name="Grigoriev I.V."/>
            <person name="Nagy L.G."/>
            <person name="Martin F."/>
            <person name="Kauserud H."/>
        </authorList>
    </citation>
    <scope>NUCLEOTIDE SEQUENCE</scope>
    <source>
        <strain evidence="1">9144</strain>
    </source>
</reference>
<dbReference type="EMBL" id="JARJCW010000003">
    <property type="protein sequence ID" value="KAJ7226986.1"/>
    <property type="molecule type" value="Genomic_DNA"/>
</dbReference>
<dbReference type="Proteomes" id="UP001219525">
    <property type="component" value="Unassembled WGS sequence"/>
</dbReference>
<gene>
    <name evidence="1" type="ORF">GGX14DRAFT_693075</name>
</gene>
<sequence length="455" mass="52339">MNALIYHDELLPISEALSKCTSYLRWRCLNYLMTFQYCSFVQYWDHLTGEWLDVLNYAEHTDWFRTSTGQLCIELGTNCGSYLYAWDLIREGHDNAVDIPTAWNSMSNAELVNMVNIKDLLKIVSYTQWEWKAVSLHHGHIHLGALYSLDDRTVRTNPYVPMLELLYLPMTMDSELSVGVWRYLDGEQGISYESENMISTGWSRIDLHKLHDLELCKHREFQVHHFRRLVTFVNHMDIELRWLAQANNFIPENSSLATAVYFNVTIWYSTDDIGLRGTFMADAPMGDLYLFLFNPHVGIQDGVVSVEIPSNEDAYYWSFRHDGQEPLSAEMLDEIAPPQVLLEVHVGGEYWSEKDYQLIQEIIRAKGLDPKSYDLAAHLGYPLAVMHNIPLLVPLYETNSDTTAMVPSDGRTANDEITRECYVIDDELMIKRLLVNLLPHGHGTVHPGVRVATGL</sequence>
<dbReference type="AlphaFoldDB" id="A0AAD6YR75"/>